<protein>
    <recommendedName>
        <fullName evidence="3 7">Dihydrofolate reductase</fullName>
        <ecNumber evidence="3 7">1.5.1.3</ecNumber>
    </recommendedName>
</protein>
<dbReference type="InterPro" id="IPR012259">
    <property type="entry name" value="DHFR"/>
</dbReference>
<dbReference type="GO" id="GO:0046452">
    <property type="term" value="P:dihydrofolate metabolic process"/>
    <property type="evidence" value="ECO:0007669"/>
    <property type="project" value="TreeGrafter"/>
</dbReference>
<evidence type="ECO:0000256" key="7">
    <source>
        <dbReference type="PIRNR" id="PIRNR000194"/>
    </source>
</evidence>
<keyword evidence="10" id="KW-0418">Kinase</keyword>
<proteinExistence type="inferred from homology"/>
<dbReference type="Proteomes" id="UP000037540">
    <property type="component" value="Unassembled WGS sequence"/>
</dbReference>
<name>A0A9Q1ZD69_CLOBO</name>
<dbReference type="SUPFAM" id="SSF53597">
    <property type="entry name" value="Dihydrofolate reductase-like"/>
    <property type="match status" value="1"/>
</dbReference>
<dbReference type="GO" id="GO:0016301">
    <property type="term" value="F:kinase activity"/>
    <property type="evidence" value="ECO:0007669"/>
    <property type="project" value="UniProtKB-KW"/>
</dbReference>
<dbReference type="GO" id="GO:0046655">
    <property type="term" value="P:folic acid metabolic process"/>
    <property type="evidence" value="ECO:0007669"/>
    <property type="project" value="TreeGrafter"/>
</dbReference>
<dbReference type="Pfam" id="PF00186">
    <property type="entry name" value="DHFR_1"/>
    <property type="match status" value="1"/>
</dbReference>
<comment type="function">
    <text evidence="7">Key enzyme in folate metabolism. Catalyzes an essential reaction for de novo glycine and purine synthesis, and for DNA precursor synthesis.</text>
</comment>
<evidence type="ECO:0000256" key="4">
    <source>
        <dbReference type="ARBA" id="ARBA00022563"/>
    </source>
</evidence>
<comment type="pathway">
    <text evidence="1 7">Cofactor biosynthesis; tetrahydrofolate biosynthesis; 5,6,7,8-tetrahydrofolate from 7,8-dihydrofolate: step 1/1.</text>
</comment>
<dbReference type="PIRSF" id="PIRSF000194">
    <property type="entry name" value="DHFR"/>
    <property type="match status" value="1"/>
</dbReference>
<evidence type="ECO:0000313" key="11">
    <source>
        <dbReference type="Proteomes" id="UP000037540"/>
    </source>
</evidence>
<evidence type="ECO:0000256" key="6">
    <source>
        <dbReference type="ARBA" id="ARBA00023002"/>
    </source>
</evidence>
<keyword evidence="6 7" id="KW-0560">Oxidoreductase</keyword>
<evidence type="ECO:0000256" key="3">
    <source>
        <dbReference type="ARBA" id="ARBA00012856"/>
    </source>
</evidence>
<gene>
    <name evidence="10" type="ORF">ADU74_07840</name>
</gene>
<evidence type="ECO:0000313" key="10">
    <source>
        <dbReference type="EMBL" id="KOA86987.1"/>
    </source>
</evidence>
<dbReference type="EMBL" id="LGVR01000043">
    <property type="protein sequence ID" value="KOA86987.1"/>
    <property type="molecule type" value="Genomic_DNA"/>
</dbReference>
<dbReference type="GO" id="GO:0006730">
    <property type="term" value="P:one-carbon metabolic process"/>
    <property type="evidence" value="ECO:0007669"/>
    <property type="project" value="UniProtKB-KW"/>
</dbReference>
<dbReference type="PANTHER" id="PTHR48069">
    <property type="entry name" value="DIHYDROFOLATE REDUCTASE"/>
    <property type="match status" value="1"/>
</dbReference>
<dbReference type="AlphaFoldDB" id="A0A9Q1ZD69"/>
<keyword evidence="4 7" id="KW-0554">One-carbon metabolism</keyword>
<sequence length="165" mass="19080">MISFVVAVDKNNLIGKNNTLPWHLPCDLKHFKEITLKESKTIIMGRKTFEALPNILPGRKHIILTRNQNYAVNNANVEIIYNISQLTKFIKSHKEYFVIGGGKIFSMLLPYATKIYMTKINDSFDGDTFFPKLDMGQWQIVESFNGTLNSKNIYEHSFLTLYKKN</sequence>
<evidence type="ECO:0000256" key="5">
    <source>
        <dbReference type="ARBA" id="ARBA00022857"/>
    </source>
</evidence>
<dbReference type="RefSeq" id="WP_013724540.1">
    <property type="nucleotide sequence ID" value="NZ_LGVP01000010.1"/>
</dbReference>
<dbReference type="GO" id="GO:0005829">
    <property type="term" value="C:cytosol"/>
    <property type="evidence" value="ECO:0007669"/>
    <property type="project" value="TreeGrafter"/>
</dbReference>
<comment type="similarity">
    <text evidence="2 7 8">Belongs to the dihydrofolate reductase family.</text>
</comment>
<dbReference type="GO" id="GO:0050661">
    <property type="term" value="F:NADP binding"/>
    <property type="evidence" value="ECO:0007669"/>
    <property type="project" value="InterPro"/>
</dbReference>
<dbReference type="PRINTS" id="PR00070">
    <property type="entry name" value="DHFR"/>
</dbReference>
<evidence type="ECO:0000256" key="1">
    <source>
        <dbReference type="ARBA" id="ARBA00004903"/>
    </source>
</evidence>
<feature type="domain" description="DHFR" evidence="9">
    <location>
        <begin position="1"/>
        <end position="163"/>
    </location>
</feature>
<dbReference type="InterPro" id="IPR017925">
    <property type="entry name" value="DHFR_CS"/>
</dbReference>
<reference evidence="10 11" key="1">
    <citation type="submission" date="2015-07" db="EMBL/GenBank/DDBJ databases">
        <title>Draft genome sequences of 17 French Clostridium botulinum group III.</title>
        <authorList>
            <person name="Woudstra C."/>
            <person name="Le Marechal C."/>
            <person name="Souillard R."/>
            <person name="Bayon-Auboyer M.-H."/>
            <person name="Dessouter D."/>
            <person name="Fach P."/>
        </authorList>
    </citation>
    <scope>NUCLEOTIDE SEQUENCE [LARGE SCALE GENOMIC DNA]</scope>
    <source>
        <strain evidence="10 11">12LNRI-CD</strain>
    </source>
</reference>
<dbReference type="InterPro" id="IPR001796">
    <property type="entry name" value="DHFR_dom"/>
</dbReference>
<dbReference type="PANTHER" id="PTHR48069:SF3">
    <property type="entry name" value="DIHYDROFOLATE REDUCTASE"/>
    <property type="match status" value="1"/>
</dbReference>
<dbReference type="PROSITE" id="PS51330">
    <property type="entry name" value="DHFR_2"/>
    <property type="match status" value="1"/>
</dbReference>
<dbReference type="InterPro" id="IPR024072">
    <property type="entry name" value="DHFR-like_dom_sf"/>
</dbReference>
<evidence type="ECO:0000256" key="2">
    <source>
        <dbReference type="ARBA" id="ARBA00009539"/>
    </source>
</evidence>
<evidence type="ECO:0000259" key="9">
    <source>
        <dbReference type="PROSITE" id="PS51330"/>
    </source>
</evidence>
<accession>A0A9Q1ZD69</accession>
<dbReference type="GO" id="GO:0004146">
    <property type="term" value="F:dihydrofolate reductase activity"/>
    <property type="evidence" value="ECO:0007669"/>
    <property type="project" value="UniProtKB-EC"/>
</dbReference>
<comment type="catalytic activity">
    <reaction evidence="7">
        <text>(6S)-5,6,7,8-tetrahydrofolate + NADP(+) = 7,8-dihydrofolate + NADPH + H(+)</text>
        <dbReference type="Rhea" id="RHEA:15009"/>
        <dbReference type="ChEBI" id="CHEBI:15378"/>
        <dbReference type="ChEBI" id="CHEBI:57451"/>
        <dbReference type="ChEBI" id="CHEBI:57453"/>
        <dbReference type="ChEBI" id="CHEBI:57783"/>
        <dbReference type="ChEBI" id="CHEBI:58349"/>
        <dbReference type="EC" id="1.5.1.3"/>
    </reaction>
</comment>
<keyword evidence="5 7" id="KW-0521">NADP</keyword>
<comment type="caution">
    <text evidence="10">The sequence shown here is derived from an EMBL/GenBank/DDBJ whole genome shotgun (WGS) entry which is preliminary data.</text>
</comment>
<organism evidence="10 11">
    <name type="scientific">Clostridium botulinum</name>
    <dbReference type="NCBI Taxonomy" id="1491"/>
    <lineage>
        <taxon>Bacteria</taxon>
        <taxon>Bacillati</taxon>
        <taxon>Bacillota</taxon>
        <taxon>Clostridia</taxon>
        <taxon>Eubacteriales</taxon>
        <taxon>Clostridiaceae</taxon>
        <taxon>Clostridium</taxon>
    </lineage>
</organism>
<keyword evidence="10" id="KW-0808">Transferase</keyword>
<dbReference type="EC" id="1.5.1.3" evidence="3 7"/>
<evidence type="ECO:0000256" key="8">
    <source>
        <dbReference type="RuleBase" id="RU004474"/>
    </source>
</evidence>
<dbReference type="Gene3D" id="3.40.430.10">
    <property type="entry name" value="Dihydrofolate Reductase, subunit A"/>
    <property type="match status" value="1"/>
</dbReference>
<dbReference type="CDD" id="cd00209">
    <property type="entry name" value="DHFR"/>
    <property type="match status" value="1"/>
</dbReference>
<dbReference type="PROSITE" id="PS00075">
    <property type="entry name" value="DHFR_1"/>
    <property type="match status" value="1"/>
</dbReference>
<dbReference type="GO" id="GO:0046654">
    <property type="term" value="P:tetrahydrofolate biosynthetic process"/>
    <property type="evidence" value="ECO:0007669"/>
    <property type="project" value="InterPro"/>
</dbReference>